<dbReference type="CDD" id="cd02142">
    <property type="entry name" value="McbC_SagB-like_oxidoreductase"/>
    <property type="match status" value="1"/>
</dbReference>
<dbReference type="InterPro" id="IPR020051">
    <property type="entry name" value="SagB-type_dehydrogenase"/>
</dbReference>
<dbReference type="SUPFAM" id="SSF55469">
    <property type="entry name" value="FMN-dependent nitroreductase-like"/>
    <property type="match status" value="1"/>
</dbReference>
<gene>
    <name evidence="2" type="ORF">FBF83_10815</name>
</gene>
<name>A0A4U1MGA2_9BACL</name>
<dbReference type="AlphaFoldDB" id="A0A4U1MGA2"/>
<dbReference type="NCBIfam" id="TIGR03605">
    <property type="entry name" value="antibiot_sagB"/>
    <property type="match status" value="1"/>
</dbReference>
<evidence type="ECO:0000313" key="3">
    <source>
        <dbReference type="Proteomes" id="UP000310541"/>
    </source>
</evidence>
<proteinExistence type="predicted"/>
<dbReference type="GO" id="GO:0016491">
    <property type="term" value="F:oxidoreductase activity"/>
    <property type="evidence" value="ECO:0007669"/>
    <property type="project" value="InterPro"/>
</dbReference>
<reference evidence="2 3" key="1">
    <citation type="submission" date="2019-04" db="EMBL/GenBank/DDBJ databases">
        <title>Genome sequence of Bacillus hwajinpoensis strain Y2.</title>
        <authorList>
            <person name="Fair J.L."/>
            <person name="Maclea K.S."/>
        </authorList>
    </citation>
    <scope>NUCLEOTIDE SEQUENCE [LARGE SCALE GENOMIC DNA]</scope>
    <source>
        <strain evidence="2 3">Y2</strain>
    </source>
</reference>
<dbReference type="OrthoDB" id="9801593at2"/>
<dbReference type="Pfam" id="PF00881">
    <property type="entry name" value="Nitroreductase"/>
    <property type="match status" value="1"/>
</dbReference>
<accession>A0A4U1MGA2</accession>
<organism evidence="2 3">
    <name type="scientific">Guptibacillus hwajinpoensis</name>
    <dbReference type="NCBI Taxonomy" id="208199"/>
    <lineage>
        <taxon>Bacteria</taxon>
        <taxon>Bacillati</taxon>
        <taxon>Bacillota</taxon>
        <taxon>Bacilli</taxon>
        <taxon>Bacillales</taxon>
        <taxon>Guptibacillaceae</taxon>
        <taxon>Guptibacillus</taxon>
    </lineage>
</organism>
<dbReference type="InterPro" id="IPR000415">
    <property type="entry name" value="Nitroreductase-like"/>
</dbReference>
<feature type="domain" description="Nitroreductase" evidence="1">
    <location>
        <begin position="124"/>
        <end position="263"/>
    </location>
</feature>
<evidence type="ECO:0000313" key="2">
    <source>
        <dbReference type="EMBL" id="TKD69771.1"/>
    </source>
</evidence>
<dbReference type="PANTHER" id="PTHR43745:SF2">
    <property type="entry name" value="NITROREDUCTASE MJ1384-RELATED"/>
    <property type="match status" value="1"/>
</dbReference>
<sequence>MTTLIRCLIHSHNKNGGIILKNIDKITLAHSFHLNTRLSKERLINWESIEAKNENINNNYETDFYFLREYSLKTDDSIINENIIEAVENRKSLDKPTVRPLQDFELLSNLLFYSYGKRNKYQKRPVPSAGSKYPIDLYVYIFNVKDIEKGLYYYNTEKNTLQLVKVGDFRESLMNAFTQPELLQRSPFVVISVANFMRTCAKYGDRGYKLVYLDLGHISQNFYLLSSSMKLGCRAIFGFFDEKLNHMLSLGEDQDVVLSHVFGEEAQFMENILNLKRSDVLQEDNNE</sequence>
<dbReference type="Gene3D" id="3.40.109.10">
    <property type="entry name" value="NADH Oxidase"/>
    <property type="match status" value="1"/>
</dbReference>
<dbReference type="InterPro" id="IPR029479">
    <property type="entry name" value="Nitroreductase"/>
</dbReference>
<dbReference type="PANTHER" id="PTHR43745">
    <property type="entry name" value="NITROREDUCTASE MJ1384-RELATED"/>
    <property type="match status" value="1"/>
</dbReference>
<dbReference type="EMBL" id="SWFM01000003">
    <property type="protein sequence ID" value="TKD69771.1"/>
    <property type="molecule type" value="Genomic_DNA"/>
</dbReference>
<dbReference type="InterPro" id="IPR052544">
    <property type="entry name" value="Bacteriocin_Proc_Enz"/>
</dbReference>
<comment type="caution">
    <text evidence="2">The sequence shown here is derived from an EMBL/GenBank/DDBJ whole genome shotgun (WGS) entry which is preliminary data.</text>
</comment>
<dbReference type="Proteomes" id="UP000310541">
    <property type="component" value="Unassembled WGS sequence"/>
</dbReference>
<protein>
    <submittedName>
        <fullName evidence="2">SagB/ThcOx family dehydrogenase</fullName>
    </submittedName>
</protein>
<evidence type="ECO:0000259" key="1">
    <source>
        <dbReference type="Pfam" id="PF00881"/>
    </source>
</evidence>